<dbReference type="PANTHER" id="PTHR31966:SF3">
    <property type="entry name" value="OS05G0501700 PROTEIN"/>
    <property type="match status" value="1"/>
</dbReference>
<evidence type="ECO:0000313" key="1">
    <source>
        <dbReference type="EMBL" id="KAK7846812.1"/>
    </source>
</evidence>
<comment type="caution">
    <text evidence="1">The sequence shown here is derived from an EMBL/GenBank/DDBJ whole genome shotgun (WGS) entry which is preliminary data.</text>
</comment>
<reference evidence="1 2" key="1">
    <citation type="journal article" date="2018" name="Sci. Data">
        <title>The draft genome sequence of cork oak.</title>
        <authorList>
            <person name="Ramos A.M."/>
            <person name="Usie A."/>
            <person name="Barbosa P."/>
            <person name="Barros P.M."/>
            <person name="Capote T."/>
            <person name="Chaves I."/>
            <person name="Simoes F."/>
            <person name="Abreu I."/>
            <person name="Carrasquinho I."/>
            <person name="Faro C."/>
            <person name="Guimaraes J.B."/>
            <person name="Mendonca D."/>
            <person name="Nobrega F."/>
            <person name="Rodrigues L."/>
            <person name="Saibo N.J.M."/>
            <person name="Varela M.C."/>
            <person name="Egas C."/>
            <person name="Matos J."/>
            <person name="Miguel C.M."/>
            <person name="Oliveira M.M."/>
            <person name="Ricardo C.P."/>
            <person name="Goncalves S."/>
        </authorList>
    </citation>
    <scope>NUCLEOTIDE SEQUENCE [LARGE SCALE GENOMIC DNA]</scope>
    <source>
        <strain evidence="2">cv. HL8</strain>
    </source>
</reference>
<dbReference type="InterPro" id="IPR044162">
    <property type="entry name" value="PHOS32/34"/>
</dbReference>
<accession>A0AAW0L593</accession>
<gene>
    <name evidence="1" type="primary">PHOS32_1</name>
    <name evidence="1" type="ORF">CFP56_007468</name>
</gene>
<proteinExistence type="predicted"/>
<dbReference type="PANTHER" id="PTHR31966">
    <property type="entry name" value="OS01G0783500 PROTEIN"/>
    <property type="match status" value="1"/>
</dbReference>
<dbReference type="AlphaFoldDB" id="A0AAW0L593"/>
<keyword evidence="2" id="KW-1185">Reference proteome</keyword>
<dbReference type="Proteomes" id="UP000237347">
    <property type="component" value="Unassembled WGS sequence"/>
</dbReference>
<organism evidence="1 2">
    <name type="scientific">Quercus suber</name>
    <name type="common">Cork oak</name>
    <dbReference type="NCBI Taxonomy" id="58331"/>
    <lineage>
        <taxon>Eukaryota</taxon>
        <taxon>Viridiplantae</taxon>
        <taxon>Streptophyta</taxon>
        <taxon>Embryophyta</taxon>
        <taxon>Tracheophyta</taxon>
        <taxon>Spermatophyta</taxon>
        <taxon>Magnoliopsida</taxon>
        <taxon>eudicotyledons</taxon>
        <taxon>Gunneridae</taxon>
        <taxon>Pentapetalae</taxon>
        <taxon>rosids</taxon>
        <taxon>fabids</taxon>
        <taxon>Fagales</taxon>
        <taxon>Fagaceae</taxon>
        <taxon>Quercus</taxon>
    </lineage>
</organism>
<sequence length="108" mass="12122">MISPKHATKSKARTATTIMIQPSSLRFLLSEIDCKIDIVVDLSNKSTFTIQWAIKNYLHHSDIVIPLHIYPTSVLYGTDWGAIDVTSKNKNKKGRGLDGIIILVRVFL</sequence>
<evidence type="ECO:0000313" key="2">
    <source>
        <dbReference type="Proteomes" id="UP000237347"/>
    </source>
</evidence>
<name>A0AAW0L593_QUESU</name>
<dbReference type="EMBL" id="PKMF04000150">
    <property type="protein sequence ID" value="KAK7846812.1"/>
    <property type="molecule type" value="Genomic_DNA"/>
</dbReference>
<protein>
    <submittedName>
        <fullName evidence="1">Universal stress protein phos32</fullName>
    </submittedName>
</protein>